<protein>
    <submittedName>
        <fullName evidence="1">Uncharacterized protein</fullName>
    </submittedName>
</protein>
<reference evidence="1" key="1">
    <citation type="submission" date="2017-07" db="EMBL/GenBank/DDBJ databases">
        <authorList>
            <person name="Mikheyev A."/>
            <person name="Grau M."/>
        </authorList>
    </citation>
    <scope>NUCLEOTIDE SEQUENCE</scope>
    <source>
        <tissue evidence="1">Venom_gland</tissue>
    </source>
</reference>
<reference evidence="1" key="2">
    <citation type="submission" date="2017-11" db="EMBL/GenBank/DDBJ databases">
        <title>Coralsnake Venomics: Analyses of Venom Gland Transcriptomes and Proteomes of Six Brazilian Taxa.</title>
        <authorList>
            <person name="Aird S.D."/>
            <person name="Jorge da Silva N."/>
            <person name="Qiu L."/>
            <person name="Villar-Briones A."/>
            <person name="Aparecida-Saddi V."/>
            <person name="Campos-Telles M.P."/>
            <person name="Grau M."/>
            <person name="Mikheyev A.S."/>
        </authorList>
    </citation>
    <scope>NUCLEOTIDE SEQUENCE</scope>
    <source>
        <tissue evidence="1">Venom_gland</tissue>
    </source>
</reference>
<evidence type="ECO:0000313" key="1">
    <source>
        <dbReference type="EMBL" id="LAA70286.1"/>
    </source>
</evidence>
<dbReference type="EMBL" id="IACK01017585">
    <property type="protein sequence ID" value="LAA70286.1"/>
    <property type="molecule type" value="Transcribed_RNA"/>
</dbReference>
<dbReference type="AlphaFoldDB" id="A0A2D4HEE3"/>
<accession>A0A2D4HEE3</accession>
<proteinExistence type="predicted"/>
<name>A0A2D4HEE3_MICLE</name>
<sequence>MMRKVSTPSSVSLEVCSSEYAEIRRNMAILNSMEPNHTYFINDDFCKTNPNTPSSPKIKNDGISLFKGTSYRIALNYLKLISSQKSPSKLYQKFNAVKNTV</sequence>
<organism evidence="1">
    <name type="scientific">Micrurus lemniscatus lemniscatus</name>
    <dbReference type="NCBI Taxonomy" id="129467"/>
    <lineage>
        <taxon>Eukaryota</taxon>
        <taxon>Metazoa</taxon>
        <taxon>Chordata</taxon>
        <taxon>Craniata</taxon>
        <taxon>Vertebrata</taxon>
        <taxon>Euteleostomi</taxon>
        <taxon>Lepidosauria</taxon>
        <taxon>Squamata</taxon>
        <taxon>Bifurcata</taxon>
        <taxon>Unidentata</taxon>
        <taxon>Episquamata</taxon>
        <taxon>Toxicofera</taxon>
        <taxon>Serpentes</taxon>
        <taxon>Colubroidea</taxon>
        <taxon>Elapidae</taxon>
        <taxon>Elapinae</taxon>
        <taxon>Micrurus</taxon>
    </lineage>
</organism>